<dbReference type="PROSITE" id="PS50090">
    <property type="entry name" value="MYB_LIKE"/>
    <property type="match status" value="2"/>
</dbReference>
<dbReference type="SUPFAM" id="SSF46689">
    <property type="entry name" value="Homeodomain-like"/>
    <property type="match status" value="1"/>
</dbReference>
<accession>K0SKW2</accession>
<feature type="compositionally biased region" description="Basic and acidic residues" evidence="1">
    <location>
        <begin position="41"/>
        <end position="50"/>
    </location>
</feature>
<proteinExistence type="predicted"/>
<evidence type="ECO:0000256" key="1">
    <source>
        <dbReference type="SAM" id="MobiDB-lite"/>
    </source>
</evidence>
<reference evidence="3 4" key="1">
    <citation type="journal article" date="2012" name="Genome Biol.">
        <title>Genome and low-iron response of an oceanic diatom adapted to chronic iron limitation.</title>
        <authorList>
            <person name="Lommer M."/>
            <person name="Specht M."/>
            <person name="Roy A.S."/>
            <person name="Kraemer L."/>
            <person name="Andreson R."/>
            <person name="Gutowska M.A."/>
            <person name="Wolf J."/>
            <person name="Bergner S.V."/>
            <person name="Schilhabel M.B."/>
            <person name="Klostermeier U.C."/>
            <person name="Beiko R.G."/>
            <person name="Rosenstiel P."/>
            <person name="Hippler M."/>
            <person name="Laroche J."/>
        </authorList>
    </citation>
    <scope>NUCLEOTIDE SEQUENCE [LARGE SCALE GENOMIC DNA]</scope>
    <source>
        <strain evidence="3 4">CCMP1005</strain>
    </source>
</reference>
<dbReference type="EMBL" id="AGNL01015351">
    <property type="protein sequence ID" value="EJK65970.1"/>
    <property type="molecule type" value="Genomic_DNA"/>
</dbReference>
<gene>
    <name evidence="3" type="ORF">THAOC_13132</name>
</gene>
<dbReference type="InterPro" id="IPR001005">
    <property type="entry name" value="SANT/Myb"/>
</dbReference>
<feature type="compositionally biased region" description="Low complexity" evidence="1">
    <location>
        <begin position="194"/>
        <end position="209"/>
    </location>
</feature>
<feature type="region of interest" description="Disordered" evidence="1">
    <location>
        <begin position="193"/>
        <end position="217"/>
    </location>
</feature>
<feature type="domain" description="Myb-like" evidence="2">
    <location>
        <begin position="92"/>
        <end position="134"/>
    </location>
</feature>
<feature type="region of interest" description="Disordered" evidence="1">
    <location>
        <begin position="41"/>
        <end position="80"/>
    </location>
</feature>
<evidence type="ECO:0000313" key="4">
    <source>
        <dbReference type="Proteomes" id="UP000266841"/>
    </source>
</evidence>
<dbReference type="InterPro" id="IPR009057">
    <property type="entry name" value="Homeodomain-like_sf"/>
</dbReference>
<organism evidence="3 4">
    <name type="scientific">Thalassiosira oceanica</name>
    <name type="common">Marine diatom</name>
    <dbReference type="NCBI Taxonomy" id="159749"/>
    <lineage>
        <taxon>Eukaryota</taxon>
        <taxon>Sar</taxon>
        <taxon>Stramenopiles</taxon>
        <taxon>Ochrophyta</taxon>
        <taxon>Bacillariophyta</taxon>
        <taxon>Coscinodiscophyceae</taxon>
        <taxon>Thalassiosirophycidae</taxon>
        <taxon>Thalassiosirales</taxon>
        <taxon>Thalassiosiraceae</taxon>
        <taxon>Thalassiosira</taxon>
    </lineage>
</organism>
<evidence type="ECO:0000259" key="2">
    <source>
        <dbReference type="PROSITE" id="PS50090"/>
    </source>
</evidence>
<dbReference type="AlphaFoldDB" id="K0SKW2"/>
<evidence type="ECO:0000313" key="3">
    <source>
        <dbReference type="EMBL" id="EJK65970.1"/>
    </source>
</evidence>
<dbReference type="eggNOG" id="KOG0048">
    <property type="taxonomic scope" value="Eukaryota"/>
</dbReference>
<name>K0SKW2_THAOC</name>
<dbReference type="Pfam" id="PF13921">
    <property type="entry name" value="Myb_DNA-bind_6"/>
    <property type="match status" value="1"/>
</dbReference>
<sequence>MMQDTDSEQYKARAAIQLEACALGGTNCAIEYHRIGAKDVEDRTEEEAKKYRLMSGTNTTAERKRLRDKGDNRNEEETKKLARMSRGRIIEWSSEEDKLLMSLASNGNRSWGDFAKRFPGKDNHELRCRWETIRPDKVKKTWSRTDDERIIAYASAPENKAGARIKWGNLAKSLDGRTNYDCAQRYSVIKGRKTSSSAKSTAKSSTKSVPAKKRSAANKVKRMKTIHLFQGGLYLRTFEYDWQD</sequence>
<keyword evidence="4" id="KW-1185">Reference proteome</keyword>
<dbReference type="Proteomes" id="UP000266841">
    <property type="component" value="Unassembled WGS sequence"/>
</dbReference>
<feature type="domain" description="Myb-like" evidence="2">
    <location>
        <begin position="135"/>
        <end position="190"/>
    </location>
</feature>
<feature type="compositionally biased region" description="Basic and acidic residues" evidence="1">
    <location>
        <begin position="61"/>
        <end position="80"/>
    </location>
</feature>
<dbReference type="Gene3D" id="1.10.10.60">
    <property type="entry name" value="Homeodomain-like"/>
    <property type="match status" value="2"/>
</dbReference>
<protein>
    <recommendedName>
        <fullName evidence="2">Myb-like domain-containing protein</fullName>
    </recommendedName>
</protein>
<dbReference type="OrthoDB" id="2143914at2759"/>
<comment type="caution">
    <text evidence="3">The sequence shown here is derived from an EMBL/GenBank/DDBJ whole genome shotgun (WGS) entry which is preliminary data.</text>
</comment>